<proteinExistence type="predicted"/>
<sequence>MAATAATATLVQPEWKIYYNLSTNQTIDTIDTNNPRIQLYKTKALPKILRIGFGPIPCSCQEFTCGCCTGINIQYFDFDRTACMNFTYDPYEFSLMLDMYMDDESIFSQQISGKNPPPACMPAPVPLPFAPTIDFCVKFFNIHTPGYNLFMCLDFETRIARAPILILHFDCMKMGVDGIHLLKPEDAETQPGIEDVDSGGQYPTDVEVYDEVYEEDTKNTTVGSESKPKNVTKFD</sequence>
<accession>A0AAN8SAI1</accession>
<feature type="region of interest" description="Disordered" evidence="1">
    <location>
        <begin position="215"/>
        <end position="235"/>
    </location>
</feature>
<dbReference type="InterPro" id="IPR031941">
    <property type="entry name" value="DUF4773"/>
</dbReference>
<dbReference type="AlphaFoldDB" id="A0AAN8SAI1"/>
<dbReference type="PANTHER" id="PTHR36299">
    <property type="entry name" value="AGAP008005-PA"/>
    <property type="match status" value="1"/>
</dbReference>
<protein>
    <recommendedName>
        <fullName evidence="2">DUF4773 domain-containing protein</fullName>
    </recommendedName>
</protein>
<comment type="caution">
    <text evidence="3">The sequence shown here is derived from an EMBL/GenBank/DDBJ whole genome shotgun (WGS) entry which is preliminary data.</text>
</comment>
<evidence type="ECO:0000313" key="3">
    <source>
        <dbReference type="EMBL" id="KAK6642568.1"/>
    </source>
</evidence>
<evidence type="ECO:0000256" key="1">
    <source>
        <dbReference type="SAM" id="MobiDB-lite"/>
    </source>
</evidence>
<dbReference type="PANTHER" id="PTHR36299:SF1">
    <property type="entry name" value="DUF4773 DOMAIN-CONTAINING PROTEIN"/>
    <property type="match status" value="1"/>
</dbReference>
<name>A0AAN8SAI1_POLSC</name>
<dbReference type="EMBL" id="JAWJWE010000002">
    <property type="protein sequence ID" value="KAK6642568.1"/>
    <property type="molecule type" value="Genomic_DNA"/>
</dbReference>
<evidence type="ECO:0000259" key="2">
    <source>
        <dbReference type="Pfam" id="PF15998"/>
    </source>
</evidence>
<feature type="domain" description="DUF4773" evidence="2">
    <location>
        <begin position="57"/>
        <end position="178"/>
    </location>
</feature>
<dbReference type="Pfam" id="PF15998">
    <property type="entry name" value="DUF4773"/>
    <property type="match status" value="1"/>
</dbReference>
<dbReference type="Proteomes" id="UP001372834">
    <property type="component" value="Unassembled WGS sequence"/>
</dbReference>
<reference evidence="3 4" key="1">
    <citation type="submission" date="2023-10" db="EMBL/GenBank/DDBJ databases">
        <title>Genomes of two closely related lineages of the louse Polyplax serrata with different host specificities.</title>
        <authorList>
            <person name="Martinu J."/>
            <person name="Tarabai H."/>
            <person name="Stefka J."/>
            <person name="Hypsa V."/>
        </authorList>
    </citation>
    <scope>NUCLEOTIDE SEQUENCE [LARGE SCALE GENOMIC DNA]</scope>
    <source>
        <strain evidence="3">HR10_N</strain>
    </source>
</reference>
<organism evidence="3 4">
    <name type="scientific">Polyplax serrata</name>
    <name type="common">Common mouse louse</name>
    <dbReference type="NCBI Taxonomy" id="468196"/>
    <lineage>
        <taxon>Eukaryota</taxon>
        <taxon>Metazoa</taxon>
        <taxon>Ecdysozoa</taxon>
        <taxon>Arthropoda</taxon>
        <taxon>Hexapoda</taxon>
        <taxon>Insecta</taxon>
        <taxon>Pterygota</taxon>
        <taxon>Neoptera</taxon>
        <taxon>Paraneoptera</taxon>
        <taxon>Psocodea</taxon>
        <taxon>Troctomorpha</taxon>
        <taxon>Phthiraptera</taxon>
        <taxon>Anoplura</taxon>
        <taxon>Polyplacidae</taxon>
        <taxon>Polyplax</taxon>
    </lineage>
</organism>
<feature type="compositionally biased region" description="Basic and acidic residues" evidence="1">
    <location>
        <begin position="226"/>
        <end position="235"/>
    </location>
</feature>
<evidence type="ECO:0000313" key="4">
    <source>
        <dbReference type="Proteomes" id="UP001372834"/>
    </source>
</evidence>
<gene>
    <name evidence="3" type="ORF">RUM43_004070</name>
</gene>